<sequence>MGKQGINLNMVNQSSQLTPDQITRFYHLWFGLLQNTNEKYKLAPTMLGKDFHQGIKTEDAGKIAKFIWTHPNVFDEFLVTRNLDKHESEIIRSWKQYHYKDKFYIVKYLKDGAVFLTYGHDEKAYLIKGLVSAFEEMWPRQTLPFLVETVLLPFEGVITTCGLYYASTIYFGRNISRDIYETCQQAELTYGLITSLPFTKSVTKEDKQIAQIKFYLQSAKNLDMYRDELEDLIHKKPALYLPIYFYHRGLLEAKTYKKEYRKLGLKKLHFALYGAVVIAAHVDKRQVEQTVKKLAPQSELNRIVFDQV</sequence>
<evidence type="ECO:0000313" key="1">
    <source>
        <dbReference type="EMBL" id="KKS87204.1"/>
    </source>
</evidence>
<protein>
    <submittedName>
        <fullName evidence="1">Uncharacterized protein</fullName>
    </submittedName>
</protein>
<gene>
    <name evidence="1" type="ORF">UV61_C0003G0057</name>
</gene>
<dbReference type="EMBL" id="LCFD01000003">
    <property type="protein sequence ID" value="KKS87204.1"/>
    <property type="molecule type" value="Genomic_DNA"/>
</dbReference>
<accession>A0A0G1CNS5</accession>
<dbReference type="AlphaFoldDB" id="A0A0G1CNS5"/>
<name>A0A0G1CNS5_9BACT</name>
<evidence type="ECO:0000313" key="2">
    <source>
        <dbReference type="Proteomes" id="UP000034050"/>
    </source>
</evidence>
<reference evidence="1 2" key="1">
    <citation type="journal article" date="2015" name="Nature">
        <title>rRNA introns, odd ribosomes, and small enigmatic genomes across a large radiation of phyla.</title>
        <authorList>
            <person name="Brown C.T."/>
            <person name="Hug L.A."/>
            <person name="Thomas B.C."/>
            <person name="Sharon I."/>
            <person name="Castelle C.J."/>
            <person name="Singh A."/>
            <person name="Wilkins M.J."/>
            <person name="Williams K.H."/>
            <person name="Banfield J.F."/>
        </authorList>
    </citation>
    <scope>NUCLEOTIDE SEQUENCE [LARGE SCALE GENOMIC DNA]</scope>
</reference>
<dbReference type="Proteomes" id="UP000034050">
    <property type="component" value="Unassembled WGS sequence"/>
</dbReference>
<proteinExistence type="predicted"/>
<organism evidence="1 2">
    <name type="scientific">Candidatus Gottesmanbacteria bacterium GW2011_GWB1_43_11</name>
    <dbReference type="NCBI Taxonomy" id="1618446"/>
    <lineage>
        <taxon>Bacteria</taxon>
        <taxon>Candidatus Gottesmaniibacteriota</taxon>
    </lineage>
</organism>
<comment type="caution">
    <text evidence="1">The sequence shown here is derived from an EMBL/GenBank/DDBJ whole genome shotgun (WGS) entry which is preliminary data.</text>
</comment>